<dbReference type="InterPro" id="IPR021370">
    <property type="entry name" value="DUF2987"/>
</dbReference>
<proteinExistence type="predicted"/>
<feature type="signal peptide" evidence="1">
    <location>
        <begin position="1"/>
        <end position="18"/>
    </location>
</feature>
<organism evidence="2 3">
    <name type="scientific">Psychromonas arctica</name>
    <dbReference type="NCBI Taxonomy" id="168275"/>
    <lineage>
        <taxon>Bacteria</taxon>
        <taxon>Pseudomonadati</taxon>
        <taxon>Pseudomonadota</taxon>
        <taxon>Gammaproteobacteria</taxon>
        <taxon>Alteromonadales</taxon>
        <taxon>Psychromonadaceae</taxon>
        <taxon>Psychromonas</taxon>
    </lineage>
</organism>
<accession>A0ABU9HEU4</accession>
<dbReference type="EMBL" id="JBAKBA010000036">
    <property type="protein sequence ID" value="MEL0660233.1"/>
    <property type="molecule type" value="Genomic_DNA"/>
</dbReference>
<sequence>MRLLLVVSLMLFSSFSQASTIKLNYSVFFSYMKTMYKLDYPYVTTAFYLIDKGDQSLCHINNAEIVVEDVNEPILFQPEGRLLPFYSDQHRQDGAVLVVDLDDGKTLSSCNLQITVMAKERELANLNEQKLVAIAEQLEGVLKKNAGMIGKYFLPEFAGVRLTPTSPLTESQLKALGNQVSMANNGDLLLKKDAFNIINKINELNLLLKRITPWMVNNNPS</sequence>
<evidence type="ECO:0000313" key="3">
    <source>
        <dbReference type="Proteomes" id="UP001366060"/>
    </source>
</evidence>
<name>A0ABU9HEU4_9GAMM</name>
<evidence type="ECO:0000313" key="2">
    <source>
        <dbReference type="EMBL" id="MEL0660233.1"/>
    </source>
</evidence>
<keyword evidence="1" id="KW-0732">Signal</keyword>
<protein>
    <submittedName>
        <fullName evidence="2">DUF2987 domain-containing protein</fullName>
    </submittedName>
</protein>
<gene>
    <name evidence="2" type="ORF">V6255_13935</name>
</gene>
<reference evidence="2 3" key="1">
    <citation type="submission" date="2024-02" db="EMBL/GenBank/DDBJ databases">
        <title>Bacteria isolated from the canopy kelp, Nereocystis luetkeana.</title>
        <authorList>
            <person name="Pfister C.A."/>
            <person name="Younker I.T."/>
            <person name="Light S.H."/>
        </authorList>
    </citation>
    <scope>NUCLEOTIDE SEQUENCE [LARGE SCALE GENOMIC DNA]</scope>
    <source>
        <strain evidence="2 3">TI.2.07</strain>
    </source>
</reference>
<keyword evidence="3" id="KW-1185">Reference proteome</keyword>
<evidence type="ECO:0000256" key="1">
    <source>
        <dbReference type="SAM" id="SignalP"/>
    </source>
</evidence>
<dbReference type="Proteomes" id="UP001366060">
    <property type="component" value="Unassembled WGS sequence"/>
</dbReference>
<dbReference type="RefSeq" id="WP_341628702.1">
    <property type="nucleotide sequence ID" value="NZ_JBAKBA010000036.1"/>
</dbReference>
<feature type="chain" id="PRO_5046473987" evidence="1">
    <location>
        <begin position="19"/>
        <end position="221"/>
    </location>
</feature>
<dbReference type="Pfam" id="PF11205">
    <property type="entry name" value="DUF2987"/>
    <property type="match status" value="1"/>
</dbReference>
<comment type="caution">
    <text evidence="2">The sequence shown here is derived from an EMBL/GenBank/DDBJ whole genome shotgun (WGS) entry which is preliminary data.</text>
</comment>